<evidence type="ECO:0000313" key="1">
    <source>
        <dbReference type="EMBL" id="QMT39975.1"/>
    </source>
</evidence>
<dbReference type="KEGG" id="nsg:H3L94_08955"/>
<dbReference type="Proteomes" id="UP000514752">
    <property type="component" value="Chromosome"/>
</dbReference>
<dbReference type="EMBL" id="CP059567">
    <property type="protein sequence ID" value="QMT39975.1"/>
    <property type="molecule type" value="Genomic_DNA"/>
</dbReference>
<name>A0A7D7NAP8_9NEIS</name>
<sequence length="59" mass="6190">MAKITIIIEDKPDGAAVDFEGDLPEQGARNLTAAQHTAVLLSKAVMAAQLLASPPPKKH</sequence>
<dbReference type="RefSeq" id="WP_182121733.1">
    <property type="nucleotide sequence ID" value="NZ_CP059567.1"/>
</dbReference>
<accession>A0A7D7NAP8</accession>
<evidence type="ECO:0000313" key="2">
    <source>
        <dbReference type="Proteomes" id="UP000514752"/>
    </source>
</evidence>
<organism evidence="1 2">
    <name type="scientific">Neisseria shayeganii</name>
    <dbReference type="NCBI Taxonomy" id="607712"/>
    <lineage>
        <taxon>Bacteria</taxon>
        <taxon>Pseudomonadati</taxon>
        <taxon>Pseudomonadota</taxon>
        <taxon>Betaproteobacteria</taxon>
        <taxon>Neisseriales</taxon>
        <taxon>Neisseriaceae</taxon>
        <taxon>Neisseria</taxon>
    </lineage>
</organism>
<protein>
    <submittedName>
        <fullName evidence="1">Uncharacterized protein</fullName>
    </submittedName>
</protein>
<dbReference type="AlphaFoldDB" id="A0A7D7NAP8"/>
<gene>
    <name evidence="1" type="ORF">H3L94_08955</name>
</gene>
<proteinExistence type="predicted"/>
<reference evidence="1 2" key="1">
    <citation type="submission" date="2020-07" db="EMBL/GenBank/DDBJ databases">
        <title>Genomic diversity of species in the Neisseriaceae family.</title>
        <authorList>
            <person name="Vincent A.T."/>
            <person name="Bernet E."/>
            <person name="Veyrier F.J."/>
        </authorList>
    </citation>
    <scope>NUCLEOTIDE SEQUENCE [LARGE SCALE GENOMIC DNA]</scope>
    <source>
        <strain evidence="1 2">DSM 22244</strain>
    </source>
</reference>